<dbReference type="NCBIfam" id="TIGR00914">
    <property type="entry name" value="2A0601"/>
    <property type="match status" value="1"/>
</dbReference>
<feature type="transmembrane region" description="Helical" evidence="8">
    <location>
        <begin position="477"/>
        <end position="499"/>
    </location>
</feature>
<dbReference type="Gene3D" id="3.30.70.1440">
    <property type="entry name" value="Multidrug efflux transporter AcrB pore domain"/>
    <property type="match status" value="1"/>
</dbReference>
<feature type="transmembrane region" description="Helical" evidence="8">
    <location>
        <begin position="891"/>
        <end position="911"/>
    </location>
</feature>
<feature type="transmembrane region" description="Helical" evidence="8">
    <location>
        <begin position="390"/>
        <end position="414"/>
    </location>
</feature>
<dbReference type="GO" id="GO:0005886">
    <property type="term" value="C:plasma membrane"/>
    <property type="evidence" value="ECO:0007669"/>
    <property type="project" value="UniProtKB-SubCell"/>
</dbReference>
<keyword evidence="5 8" id="KW-0812">Transmembrane</keyword>
<dbReference type="InterPro" id="IPR027463">
    <property type="entry name" value="AcrB_DN_DC_subdom"/>
</dbReference>
<evidence type="ECO:0000313" key="10">
    <source>
        <dbReference type="Proteomes" id="UP000249590"/>
    </source>
</evidence>
<evidence type="ECO:0000256" key="6">
    <source>
        <dbReference type="ARBA" id="ARBA00022989"/>
    </source>
</evidence>
<keyword evidence="4" id="KW-1003">Cell membrane</keyword>
<dbReference type="PANTHER" id="PTHR32063">
    <property type="match status" value="1"/>
</dbReference>
<keyword evidence="6 8" id="KW-1133">Transmembrane helix</keyword>
<evidence type="ECO:0000256" key="3">
    <source>
        <dbReference type="ARBA" id="ARBA00022448"/>
    </source>
</evidence>
<evidence type="ECO:0000256" key="7">
    <source>
        <dbReference type="ARBA" id="ARBA00023136"/>
    </source>
</evidence>
<dbReference type="GO" id="GO:0008324">
    <property type="term" value="F:monoatomic cation transmembrane transporter activity"/>
    <property type="evidence" value="ECO:0007669"/>
    <property type="project" value="InterPro"/>
</dbReference>
<keyword evidence="3" id="KW-0813">Transport</keyword>
<dbReference type="Gene3D" id="3.30.2090.10">
    <property type="entry name" value="Multidrug efflux transporter AcrB TolC docking domain, DN and DC subdomains"/>
    <property type="match status" value="2"/>
</dbReference>
<feature type="transmembrane region" description="Helical" evidence="8">
    <location>
        <begin position="917"/>
        <end position="941"/>
    </location>
</feature>
<dbReference type="SUPFAM" id="SSF82714">
    <property type="entry name" value="Multidrug efflux transporter AcrB TolC docking domain, DN and DC subdomains"/>
    <property type="match status" value="2"/>
</dbReference>
<evidence type="ECO:0000256" key="5">
    <source>
        <dbReference type="ARBA" id="ARBA00022692"/>
    </source>
</evidence>
<keyword evidence="7 8" id="KW-0472">Membrane</keyword>
<feature type="transmembrane region" description="Helical" evidence="8">
    <location>
        <begin position="520"/>
        <end position="545"/>
    </location>
</feature>
<feature type="transmembrane region" description="Helical" evidence="8">
    <location>
        <begin position="365"/>
        <end position="384"/>
    </location>
</feature>
<accession>A0A8B2NP00</accession>
<gene>
    <name evidence="9" type="ORF">DLJ53_09350</name>
</gene>
<comment type="caution">
    <text evidence="9">The sequence shown here is derived from an EMBL/GenBank/DDBJ whole genome shotgun (WGS) entry which is preliminary data.</text>
</comment>
<dbReference type="PRINTS" id="PR00702">
    <property type="entry name" value="ACRIFLAVINRP"/>
</dbReference>
<feature type="transmembrane region" description="Helical" evidence="8">
    <location>
        <begin position="1011"/>
        <end position="1033"/>
    </location>
</feature>
<dbReference type="InterPro" id="IPR001036">
    <property type="entry name" value="Acrflvin-R"/>
</dbReference>
<dbReference type="Gene3D" id="1.20.1640.10">
    <property type="entry name" value="Multidrug efflux transporter AcrB transmembrane domain"/>
    <property type="match status" value="2"/>
</dbReference>
<sequence length="1058" mass="115176">MIPAIIRGSIQNRFLVIVLALMLTAGGIWAVRSTPVDAIPDLSDVQVIVKTPYAGQAPQVVEDQVTYPIATAMLAVPGAVTVRGFSFFGDSYVYIVFEDGTDLYWARSRVLEYLAQVQSRLPENAAPELGPDATGVGWIYQYALIDRTGRHDISQLRTLQDWWLKYELQTVEGVSEVATIGGMVKQYQVVVDPNKLRAFGIPLQKVRDAIRAANQETGGSVVEMAEAEYMVRATGYIDELDDLARIPLVVNDRGAALTLADVAEIRLGPEMRRGVGEFDGEGDAVGGVVIMRWGGNALATIRAVEERLETLKESLPEGVEIVTTYDRSGVIERAIDNLGHKLGEEFIVVVLVCAAFLLHLRSSLVILFSLPLGILAAVLVMKLQGVNANIMSLGGIAIAIGAMVDAAIVMIEALHRRMEKETITAENRWRIVAEVTAEVGPALFYSLAIITVSFMPVFVLESQEGRLFKPLAFTKTYAMAAASILSITVVPVLMGYFIRGRIIPERKNPLNRLCIMIYRPFLDAAVAWPWATVVLALALIASMWWPLQRIGSEFMPALNEGDFLYMPSLYPGVSIGKAREVLQQTDRLIATVPEVATVHGKLGRADTATDPAPLTMIETTIRLKPREEWRPGMTMDGIRDALDKAVEVPGVTNVWIQPIKNRIDMLATGIKTPVGVKVAGPDLAEIERIGVAIERAVGGIDGTASAYAERPVGGRFIEIDIDRDAAARYGLSIREVQDVVQTAIGGMQVTESVEGLERFPVNLRYPQDWRNSPERLEDLPVVTASGANIPLGAVADVAIVDGPGMIRSENARRTGFVFIDIAGRDLGSYVAEAQATVAREVSLPPGYSIAWSGQYEYLERVKERLTLVAPATLMIIALMLFLAFNRIIEVVIILTALPVALAGGVWLLWWLQFDMSVAVLVGFIALAGVAVETAIVMLLYLNLAWAKRLDRAKVECRALVRQDIEDVVFEGALLRLRPKVMTVATIFAGLIPIMFGNATGSEIMQRIAAPMIGGMATATLLTLFVIPAVFVIWKLIALKRLNASAPSPAAIPSPAPAE</sequence>
<feature type="transmembrane region" description="Helical" evidence="8">
    <location>
        <begin position="980"/>
        <end position="999"/>
    </location>
</feature>
<dbReference type="SUPFAM" id="SSF82866">
    <property type="entry name" value="Multidrug efflux transporter AcrB transmembrane domain"/>
    <property type="match status" value="2"/>
</dbReference>
<feature type="transmembrane region" description="Helical" evidence="8">
    <location>
        <begin position="865"/>
        <end position="884"/>
    </location>
</feature>
<feature type="transmembrane region" description="Helical" evidence="8">
    <location>
        <begin position="435"/>
        <end position="457"/>
    </location>
</feature>
<dbReference type="RefSeq" id="WP_111344588.1">
    <property type="nucleotide sequence ID" value="NZ_QHHQ01000002.1"/>
</dbReference>
<dbReference type="OrthoDB" id="9798415at2"/>
<dbReference type="SUPFAM" id="SSF82693">
    <property type="entry name" value="Multidrug efflux transporter AcrB pore domain, PN1, PN2, PC1 and PC2 subdomains"/>
    <property type="match status" value="2"/>
</dbReference>
<evidence type="ECO:0000256" key="2">
    <source>
        <dbReference type="ARBA" id="ARBA00010942"/>
    </source>
</evidence>
<dbReference type="PANTHER" id="PTHR32063:SF19">
    <property type="entry name" value="CATION EFFLUX SYSTEM PROTEIN CUSA"/>
    <property type="match status" value="1"/>
</dbReference>
<keyword evidence="10" id="KW-1185">Reference proteome</keyword>
<dbReference type="EMBL" id="QHHQ01000002">
    <property type="protein sequence ID" value="RAI01615.1"/>
    <property type="molecule type" value="Genomic_DNA"/>
</dbReference>
<dbReference type="Gene3D" id="3.30.70.1320">
    <property type="entry name" value="Multidrug efflux transporter AcrB pore domain like"/>
    <property type="match status" value="1"/>
</dbReference>
<evidence type="ECO:0000256" key="1">
    <source>
        <dbReference type="ARBA" id="ARBA00004651"/>
    </source>
</evidence>
<comment type="subcellular location">
    <subcellularLocation>
        <location evidence="1">Cell membrane</location>
        <topology evidence="1">Multi-pass membrane protein</topology>
    </subcellularLocation>
</comment>
<protein>
    <submittedName>
        <fullName evidence="9">CusA/CzcA family heavy metal efflux RND transporter</fullName>
    </submittedName>
</protein>
<dbReference type="AlphaFoldDB" id="A0A8B2NP00"/>
<reference evidence="9 10" key="1">
    <citation type="submission" date="2018-05" db="EMBL/GenBank/DDBJ databases">
        <title>Acuticoccus sediminis sp. nov., isolated from deep-sea sediment of Indian Ocean.</title>
        <authorList>
            <person name="Liu X."/>
            <person name="Lai Q."/>
            <person name="Du Y."/>
            <person name="Sun F."/>
            <person name="Zhang X."/>
            <person name="Wang S."/>
            <person name="Shao Z."/>
        </authorList>
    </citation>
    <scope>NUCLEOTIDE SEQUENCE [LARGE SCALE GENOMIC DNA]</scope>
    <source>
        <strain evidence="9 10">PTG4-2</strain>
    </source>
</reference>
<comment type="similarity">
    <text evidence="2">Belongs to the resistance-nodulation-cell division (RND) (TC 2.A.6) family.</text>
</comment>
<evidence type="ECO:0000256" key="8">
    <source>
        <dbReference type="SAM" id="Phobius"/>
    </source>
</evidence>
<dbReference type="Pfam" id="PF00873">
    <property type="entry name" value="ACR_tran"/>
    <property type="match status" value="1"/>
</dbReference>
<dbReference type="GO" id="GO:0042910">
    <property type="term" value="F:xenobiotic transmembrane transporter activity"/>
    <property type="evidence" value="ECO:0007669"/>
    <property type="project" value="TreeGrafter"/>
</dbReference>
<dbReference type="Proteomes" id="UP000249590">
    <property type="component" value="Unassembled WGS sequence"/>
</dbReference>
<dbReference type="Gene3D" id="3.30.70.1430">
    <property type="entry name" value="Multidrug efflux transporter AcrB pore domain"/>
    <property type="match status" value="2"/>
</dbReference>
<evidence type="ECO:0000256" key="4">
    <source>
        <dbReference type="ARBA" id="ARBA00022475"/>
    </source>
</evidence>
<organism evidence="9 10">
    <name type="scientific">Acuticoccus sediminis</name>
    <dbReference type="NCBI Taxonomy" id="2184697"/>
    <lineage>
        <taxon>Bacteria</taxon>
        <taxon>Pseudomonadati</taxon>
        <taxon>Pseudomonadota</taxon>
        <taxon>Alphaproteobacteria</taxon>
        <taxon>Hyphomicrobiales</taxon>
        <taxon>Amorphaceae</taxon>
        <taxon>Acuticoccus</taxon>
    </lineage>
</organism>
<name>A0A8B2NP00_9HYPH</name>
<dbReference type="InterPro" id="IPR004763">
    <property type="entry name" value="CusA-like"/>
</dbReference>
<evidence type="ECO:0000313" key="9">
    <source>
        <dbReference type="EMBL" id="RAI01615.1"/>
    </source>
</evidence>
<proteinExistence type="inferred from homology"/>